<name>A0A5B9D923_9ARCH</name>
<sequence>MMIIEDFYEEQMERNLRLGDIVKGIAHTHPIINTPFLSIQENSNFKLEISNSEFLVILTPCCSIGPQFFSLAPLFEIHSTIFNNPYFYEDLTRINRLVAPKNAITKANYLSLTNEEKAKYDRASPTYSFKNFFIFKGNPFFKSYIRNKSNIYDYMIDFTRVFYVESKNLKGNGKIKKNFEKIKILQLSVDIRHQLRLKLSHYYGRVPDEDLPYVEL</sequence>
<accession>A0A5B9D923</accession>
<dbReference type="EMBL" id="CP042905">
    <property type="protein sequence ID" value="QEE15624.2"/>
    <property type="molecule type" value="Genomic_DNA"/>
</dbReference>
<protein>
    <submittedName>
        <fullName evidence="1">Uncharacterized protein</fullName>
    </submittedName>
</protein>
<organism evidence="1 2">
    <name type="scientific">Promethearchaeum syntrophicum</name>
    <dbReference type="NCBI Taxonomy" id="2594042"/>
    <lineage>
        <taxon>Archaea</taxon>
        <taxon>Promethearchaeati</taxon>
        <taxon>Promethearchaeota</taxon>
        <taxon>Promethearchaeia</taxon>
        <taxon>Promethearchaeales</taxon>
        <taxon>Promethearchaeaceae</taxon>
        <taxon>Promethearchaeum</taxon>
    </lineage>
</organism>
<reference evidence="1 2" key="2">
    <citation type="journal article" date="2024" name="Int. J. Syst. Evol. Microbiol.">
        <title>Promethearchaeum syntrophicum gen. nov., sp. nov., an anaerobic, obligately syntrophic archaeon, the first isolate of the lineage 'Asgard' archaea, and proposal of the new archaeal phylum Promethearchaeota phyl. nov. and kingdom Promethearchaeati regn. nov.</title>
        <authorList>
            <person name="Imachi H."/>
            <person name="Nobu M.K."/>
            <person name="Kato S."/>
            <person name="Takaki Y."/>
            <person name="Miyazaki M."/>
            <person name="Miyata M."/>
            <person name="Ogawara M."/>
            <person name="Saito Y."/>
            <person name="Sakai S."/>
            <person name="Tahara Y.O."/>
            <person name="Takano Y."/>
            <person name="Tasumi E."/>
            <person name="Uematsu K."/>
            <person name="Yoshimura T."/>
            <person name="Itoh T."/>
            <person name="Ohkuma M."/>
            <person name="Takai K."/>
        </authorList>
    </citation>
    <scope>NUCLEOTIDE SEQUENCE [LARGE SCALE GENOMIC DNA]</scope>
    <source>
        <strain evidence="1 2">MK-D1</strain>
    </source>
</reference>
<reference evidence="1 2" key="1">
    <citation type="journal article" date="2020" name="Nature">
        <title>Isolation of an archaeon at the prokaryote-eukaryote interface.</title>
        <authorList>
            <person name="Imachi H."/>
            <person name="Nobu M.K."/>
            <person name="Nakahara N."/>
            <person name="Morono Y."/>
            <person name="Ogawara M."/>
            <person name="Takaki Y."/>
            <person name="Takano Y."/>
            <person name="Uematsu K."/>
            <person name="Ikuta T."/>
            <person name="Ito M."/>
            <person name="Matsui Y."/>
            <person name="Miyazaki M."/>
            <person name="Murata K."/>
            <person name="Saito Y."/>
            <person name="Sakai S."/>
            <person name="Song C."/>
            <person name="Tasumi E."/>
            <person name="Yamanaka Y."/>
            <person name="Yamaguchi T."/>
            <person name="Kamagata Y."/>
            <person name="Tamaki H."/>
            <person name="Takai K."/>
        </authorList>
    </citation>
    <scope>NUCLEOTIDE SEQUENCE [LARGE SCALE GENOMIC DNA]</scope>
    <source>
        <strain evidence="1 2">MK-D1</strain>
    </source>
</reference>
<dbReference type="Proteomes" id="UP000321408">
    <property type="component" value="Chromosome"/>
</dbReference>
<dbReference type="AlphaFoldDB" id="A0A5B9D923"/>
<gene>
    <name evidence="1" type="ORF">DSAG12_01450</name>
</gene>
<proteinExistence type="predicted"/>
<keyword evidence="2" id="KW-1185">Reference proteome</keyword>
<evidence type="ECO:0000313" key="2">
    <source>
        <dbReference type="Proteomes" id="UP000321408"/>
    </source>
</evidence>
<dbReference type="KEGG" id="psyt:DSAG12_01450"/>
<evidence type="ECO:0000313" key="1">
    <source>
        <dbReference type="EMBL" id="QEE15624.2"/>
    </source>
</evidence>